<keyword evidence="3" id="KW-1185">Reference proteome</keyword>
<evidence type="ECO:0000313" key="2">
    <source>
        <dbReference type="EMBL" id="SEU28095.1"/>
    </source>
</evidence>
<proteinExistence type="predicted"/>
<evidence type="ECO:0000313" key="3">
    <source>
        <dbReference type="Proteomes" id="UP000199181"/>
    </source>
</evidence>
<protein>
    <submittedName>
        <fullName evidence="2">Uncharacterized protein</fullName>
    </submittedName>
</protein>
<dbReference type="Proteomes" id="UP000199181">
    <property type="component" value="Unassembled WGS sequence"/>
</dbReference>
<accession>A0A1I0KSN1</accession>
<reference evidence="3" key="1">
    <citation type="submission" date="2016-10" db="EMBL/GenBank/DDBJ databases">
        <authorList>
            <person name="Varghese N."/>
            <person name="Submissions S."/>
        </authorList>
    </citation>
    <scope>NUCLEOTIDE SEQUENCE [LARGE SCALE GENOMIC DNA]</scope>
    <source>
        <strain evidence="3">DSM 16858</strain>
    </source>
</reference>
<dbReference type="RefSeq" id="WP_093524250.1">
    <property type="nucleotide sequence ID" value="NZ_FOIJ01000013.1"/>
</dbReference>
<feature type="chain" id="PRO_5011435053" evidence="1">
    <location>
        <begin position="22"/>
        <end position="185"/>
    </location>
</feature>
<name>A0A1I0KSN1_9BACT</name>
<dbReference type="AlphaFoldDB" id="A0A1I0KSN1"/>
<organism evidence="2 3">
    <name type="scientific">Stigmatella erecta</name>
    <dbReference type="NCBI Taxonomy" id="83460"/>
    <lineage>
        <taxon>Bacteria</taxon>
        <taxon>Pseudomonadati</taxon>
        <taxon>Myxococcota</taxon>
        <taxon>Myxococcia</taxon>
        <taxon>Myxococcales</taxon>
        <taxon>Cystobacterineae</taxon>
        <taxon>Archangiaceae</taxon>
        <taxon>Stigmatella</taxon>
    </lineage>
</organism>
<gene>
    <name evidence="2" type="ORF">SAMN05443639_113105</name>
</gene>
<keyword evidence="1" id="KW-0732">Signal</keyword>
<sequence>MRHWLPCLVLGLWALPTPGLAGEVVYQFRSQEDAGAADPKGCDRAPFAVNVRLPAGLYAVRTDGGTARVLPGEPKRVGTGLACVRIQDRTFAEGSQADIYVRFELPEGRFIALGRCSMVSNAVPRAGVVLTTCALKLTEFPAAYAGGFISSASLFNPQKLPGFDTGSLWTVRVFEAPPPLGDKAR</sequence>
<evidence type="ECO:0000256" key="1">
    <source>
        <dbReference type="SAM" id="SignalP"/>
    </source>
</evidence>
<dbReference type="EMBL" id="FOIJ01000013">
    <property type="protein sequence ID" value="SEU28095.1"/>
    <property type="molecule type" value="Genomic_DNA"/>
</dbReference>
<feature type="signal peptide" evidence="1">
    <location>
        <begin position="1"/>
        <end position="21"/>
    </location>
</feature>